<feature type="region of interest" description="Disordered" evidence="1">
    <location>
        <begin position="147"/>
        <end position="311"/>
    </location>
</feature>
<evidence type="ECO:0000256" key="2">
    <source>
        <dbReference type="SAM" id="SignalP"/>
    </source>
</evidence>
<dbReference type="EMBL" id="FQ032812">
    <property type="protein sequence ID" value="CBL87207.1"/>
    <property type="molecule type" value="Genomic_DNA"/>
</dbReference>
<reference evidence="3" key="1">
    <citation type="submission" date="2010-05" db="EMBL/GenBank/DDBJ databases">
        <authorList>
            <person name="Genoscope - CEA"/>
        </authorList>
    </citation>
    <scope>NUCLEOTIDE SEQUENCE</scope>
</reference>
<feature type="signal peptide" evidence="2">
    <location>
        <begin position="1"/>
        <end position="23"/>
    </location>
</feature>
<feature type="compositionally biased region" description="Basic and acidic residues" evidence="1">
    <location>
        <begin position="218"/>
        <end position="233"/>
    </location>
</feature>
<gene>
    <name evidence="3" type="ORF">S3_858_0017</name>
    <name evidence="4" type="ORF">S3_891_0003</name>
</gene>
<dbReference type="PROSITE" id="PS51257">
    <property type="entry name" value="PROKAR_LIPOPROTEIN"/>
    <property type="match status" value="1"/>
</dbReference>
<protein>
    <submittedName>
        <fullName evidence="4">Gliding motility protein containing TPR repeat domain</fullName>
    </submittedName>
    <submittedName>
        <fullName evidence="3">Gliding motility-related protein containing tetratricopeptide repeat domain</fullName>
    </submittedName>
</protein>
<feature type="compositionally biased region" description="Acidic residues" evidence="1">
    <location>
        <begin position="278"/>
        <end position="292"/>
    </location>
</feature>
<feature type="region of interest" description="Disordered" evidence="1">
    <location>
        <begin position="599"/>
        <end position="628"/>
    </location>
</feature>
<keyword evidence="2" id="KW-0732">Signal</keyword>
<feature type="compositionally biased region" description="Basic residues" evidence="1">
    <location>
        <begin position="153"/>
        <end position="164"/>
    </location>
</feature>
<feature type="compositionally biased region" description="Basic and acidic residues" evidence="1">
    <location>
        <begin position="250"/>
        <end position="259"/>
    </location>
</feature>
<dbReference type="EMBL" id="FQ032810">
    <property type="protein sequence ID" value="CBL87166.1"/>
    <property type="molecule type" value="Genomic_DNA"/>
</dbReference>
<organism evidence="3">
    <name type="scientific">uncultured Sphingobacteriia bacterium</name>
    <dbReference type="NCBI Taxonomy" id="246143"/>
    <lineage>
        <taxon>Bacteria</taxon>
        <taxon>Pseudomonadati</taxon>
        <taxon>Bacteroidota</taxon>
        <taxon>Sphingobacteriia</taxon>
        <taxon>environmental samples</taxon>
    </lineage>
</organism>
<dbReference type="InterPro" id="IPR011990">
    <property type="entry name" value="TPR-like_helical_dom_sf"/>
</dbReference>
<dbReference type="Gene3D" id="1.25.40.10">
    <property type="entry name" value="Tetratricopeptide repeat domain"/>
    <property type="match status" value="3"/>
</dbReference>
<dbReference type="SUPFAM" id="SSF48452">
    <property type="entry name" value="TPR-like"/>
    <property type="match status" value="2"/>
</dbReference>
<sequence length="1032" mass="120902">MIQNKRISFILLAVMAIMISSCATKKRKDEVSGFKKFYHTFTSKYNGYFNANELMEESFATLETSRQDNYNQILPIYAYTDVDNPKMVASQLDLAIEKVIRVATIHELGEYVDDCYVLMGKAQYLKQDYETAQETFEFFQEEFNPANPYGSNYKKKKKSIKQKKRDRDIEKENQKELKKKEKEEKEEQREKDRKEKEKLKKEAKKAKEEGRKKRKKEKKEEEKRRKKEREDRKKSKKRNKKSGGKKKRAPKDEKEKEETESIIEVEETKADLVKDEASSDVESELNLMEEDQKEVAVSEDVGEEEVIPKKKKEKKEDDTAYSEGMLWLAKTYIERGKYSNAEYLLRKLSQSMVKKEVEREIPVARSYLYMVQKEYDKAIPELRKAIDVSNDGKLKARYAYIIAQLYQKKNDYASALSAFQEVKDHKGNFRMDFNADLSIAKNGLLAGTESNELASKKINKMLGEEKYSEFRDQIYFTLGEISLAQNNDKEALINFTLSIRNNLNNPPLKSEAYYYMATLNFEKEEYVAAKYYYDSTLMSMNKLDERYNEVSLYTKNLSRIARNIETIELQDSLLFLSGLSQEKLDKLADMLVLEQRAADEEVEKNKSKGKTSQPKMGSGRQNSRKRGFGNSKFFAYNLAAKEKGANEFRKRWGDRKLEDNWRRLDSQSFNTFDDEDVEEEEEKEITDAERKRALVDVPSTPASLEKANAAIEEALYDLGIAFRGAVKNYQKSVDALEKLVVRYPQSEKILDVYYYLYLSYSDLGNSNKAEYYKNRIIQEFPDSRFAKALQDPNYFASLKDENNSVELYYDNTYEMFDNGKYINVKNRIAESETLFGKENAMKAKFSLLSAMVTGAEEGKEGYIKSLQDVITRYPDTPQQIRAQEIIRFLKGDSDAFEVVEIKEVDDIFDLEEDKLHYVAIVVYESDNEKFTDAKIAVSNFNKRYYRTKKLQISDIFLNRDEGSQIILIRKFKNMKESMDYYDTVEKNKVEYIKGTEIAFDVYPITQRNYRKIISERSASKYRVFFQKNYKKK</sequence>
<dbReference type="AlphaFoldDB" id="F4MLZ1"/>
<dbReference type="InterPro" id="IPR019734">
    <property type="entry name" value="TPR_rpt"/>
</dbReference>
<feature type="compositionally biased region" description="Basic residues" evidence="1">
    <location>
        <begin position="234"/>
        <end position="249"/>
    </location>
</feature>
<accession>F4MLZ1</accession>
<dbReference type="SMART" id="SM00028">
    <property type="entry name" value="TPR"/>
    <property type="match status" value="5"/>
</dbReference>
<proteinExistence type="predicted"/>
<name>F4MLZ1_9BACT</name>
<evidence type="ECO:0000313" key="3">
    <source>
        <dbReference type="EMBL" id="CBL87166.1"/>
    </source>
</evidence>
<reference evidence="3" key="2">
    <citation type="journal article" date="2012" name="Environ. Microbiol.">
        <title>Genomic content of uncultured Bacteroidetes from contrasting oceanic provinces in the North Atlantic Ocean.</title>
        <authorList>
            <person name="Gomez-Pereira P.R."/>
            <person name="Schuler M."/>
            <person name="Fuchs B.M."/>
            <person name="Bennke C."/>
            <person name="Teeling H."/>
            <person name="Waldmann J."/>
            <person name="Richter M."/>
            <person name="Barbe V."/>
            <person name="Bataille E."/>
            <person name="Glockner F.O."/>
            <person name="Amann R."/>
        </authorList>
    </citation>
    <scope>NUCLEOTIDE SEQUENCE</scope>
</reference>
<dbReference type="Pfam" id="PF13174">
    <property type="entry name" value="TPR_6"/>
    <property type="match status" value="1"/>
</dbReference>
<feature type="chain" id="PRO_5007656773" evidence="2">
    <location>
        <begin position="24"/>
        <end position="1032"/>
    </location>
</feature>
<feature type="compositionally biased region" description="Basic and acidic residues" evidence="1">
    <location>
        <begin position="165"/>
        <end position="211"/>
    </location>
</feature>
<feature type="compositionally biased region" description="Polar residues" evidence="1">
    <location>
        <begin position="610"/>
        <end position="621"/>
    </location>
</feature>
<evidence type="ECO:0000256" key="1">
    <source>
        <dbReference type="SAM" id="MobiDB-lite"/>
    </source>
</evidence>
<feature type="compositionally biased region" description="Basic and acidic residues" evidence="1">
    <location>
        <begin position="266"/>
        <end position="277"/>
    </location>
</feature>
<evidence type="ECO:0000313" key="4">
    <source>
        <dbReference type="EMBL" id="CBL87207.1"/>
    </source>
</evidence>